<feature type="transmembrane region" description="Helical" evidence="6">
    <location>
        <begin position="224"/>
        <end position="242"/>
    </location>
</feature>
<evidence type="ECO:0000256" key="6">
    <source>
        <dbReference type="SAM" id="Phobius"/>
    </source>
</evidence>
<reference evidence="7 8" key="1">
    <citation type="journal article" date="2015" name="Genome Announc.">
        <title>Genome Assemblies of Three Soil-Associated Devosia species: D. insulae, D. limi, and D. soli.</title>
        <authorList>
            <person name="Hassan Y.I."/>
            <person name="Lepp D."/>
            <person name="Zhou T."/>
        </authorList>
    </citation>
    <scope>NUCLEOTIDE SEQUENCE [LARGE SCALE GENOMIC DNA]</scope>
    <source>
        <strain evidence="7 8">DS-56</strain>
    </source>
</reference>
<dbReference type="InterPro" id="IPR050367">
    <property type="entry name" value="APC_superfamily"/>
</dbReference>
<evidence type="ECO:0000313" key="8">
    <source>
        <dbReference type="Proteomes" id="UP000095463"/>
    </source>
</evidence>
<evidence type="ECO:0000256" key="4">
    <source>
        <dbReference type="ARBA" id="ARBA00022989"/>
    </source>
</evidence>
<feature type="transmembrane region" description="Helical" evidence="6">
    <location>
        <begin position="466"/>
        <end position="486"/>
    </location>
</feature>
<feature type="transmembrane region" description="Helical" evidence="6">
    <location>
        <begin position="177"/>
        <end position="197"/>
    </location>
</feature>
<dbReference type="InterPro" id="IPR002293">
    <property type="entry name" value="AA/rel_permease1"/>
</dbReference>
<protein>
    <submittedName>
        <fullName evidence="7">Amino acid ABC transporter permease</fullName>
    </submittedName>
</protein>
<feature type="transmembrane region" description="Helical" evidence="6">
    <location>
        <begin position="65"/>
        <end position="87"/>
    </location>
</feature>
<gene>
    <name evidence="7" type="ORF">VW23_009020</name>
</gene>
<comment type="subcellular location">
    <subcellularLocation>
        <location evidence="1">Cell membrane</location>
        <topology evidence="1">Multi-pass membrane protein</topology>
    </subcellularLocation>
</comment>
<accession>A0A1E5XWI9</accession>
<keyword evidence="3 6" id="KW-0812">Transmembrane</keyword>
<keyword evidence="8" id="KW-1185">Reference proteome</keyword>
<feature type="transmembrane region" description="Helical" evidence="6">
    <location>
        <begin position="34"/>
        <end position="53"/>
    </location>
</feature>
<dbReference type="GO" id="GO:0022857">
    <property type="term" value="F:transmembrane transporter activity"/>
    <property type="evidence" value="ECO:0007669"/>
    <property type="project" value="InterPro"/>
</dbReference>
<proteinExistence type="predicted"/>
<dbReference type="PIRSF" id="PIRSF006060">
    <property type="entry name" value="AA_transporter"/>
    <property type="match status" value="1"/>
</dbReference>
<dbReference type="EMBL" id="LAJE02000044">
    <property type="protein sequence ID" value="OEO32944.1"/>
    <property type="molecule type" value="Genomic_DNA"/>
</dbReference>
<sequence length="507" mass="53991">MADIPSSATGTQAGGVKYATRDKTYFEKRGLQRYAGIWSLWALGVGAVISGHFSGWNFGFATGGWGGMLVAGVIIAIMYLGLTFSIAEMSPALPHTGAAYSFARSSMGPWGGFVTGLFENVEYVLTPAVICTFISAYFGSITGLDTSLYPVLWIVFYAIFLALNIFGVALSYKVTLAVTLISLAGLAFFYISAFGHIDFSRWALNIAPDGSELPEGGGDWFPKGFGGVLATLPFAVWLFLAIEQVPLAAEESVDPKRDMPRGIMLGFATLALSAFLVVLLNPSIAGVGSFALGSSLEPALDGIRAMFPDVSWATSAFGVVALIGLVASFHTILYAQGRQVYSLSRAGYFPSALSETHAKYKTPHFAMIAGAALGLGVMLVIWYANGGGGSGETQLGDDIIGSVLLNMAVFGAMLSYIAQAVSFIILRRKLPNIERPFRSPVGVPGAVVTIIIAAVTLGYQIQDPNFFKGVIWVIVWCAVGIVYFALVGRHKLILSPEEEFALEHAKK</sequence>
<dbReference type="PANTHER" id="PTHR42770:SF7">
    <property type="entry name" value="MEMBRANE PROTEIN"/>
    <property type="match status" value="1"/>
</dbReference>
<dbReference type="AlphaFoldDB" id="A0A1E5XWI9"/>
<dbReference type="GO" id="GO:0005886">
    <property type="term" value="C:plasma membrane"/>
    <property type="evidence" value="ECO:0007669"/>
    <property type="project" value="UniProtKB-SubCell"/>
</dbReference>
<dbReference type="RefSeq" id="WP_069907907.1">
    <property type="nucleotide sequence ID" value="NZ_LAJE02000044.1"/>
</dbReference>
<evidence type="ECO:0000313" key="7">
    <source>
        <dbReference type="EMBL" id="OEO32944.1"/>
    </source>
</evidence>
<evidence type="ECO:0000256" key="5">
    <source>
        <dbReference type="ARBA" id="ARBA00023136"/>
    </source>
</evidence>
<name>A0A1E5XWI9_9HYPH</name>
<feature type="transmembrane region" description="Helical" evidence="6">
    <location>
        <begin position="365"/>
        <end position="384"/>
    </location>
</feature>
<evidence type="ECO:0000256" key="3">
    <source>
        <dbReference type="ARBA" id="ARBA00022692"/>
    </source>
</evidence>
<feature type="transmembrane region" description="Helical" evidence="6">
    <location>
        <begin position="150"/>
        <end position="170"/>
    </location>
</feature>
<keyword evidence="2" id="KW-1003">Cell membrane</keyword>
<feature type="transmembrane region" description="Helical" evidence="6">
    <location>
        <begin position="312"/>
        <end position="335"/>
    </location>
</feature>
<keyword evidence="4 6" id="KW-1133">Transmembrane helix</keyword>
<dbReference type="OrthoDB" id="9762947at2"/>
<feature type="transmembrane region" description="Helical" evidence="6">
    <location>
        <begin position="437"/>
        <end position="460"/>
    </location>
</feature>
<dbReference type="Pfam" id="PF13520">
    <property type="entry name" value="AA_permease_2"/>
    <property type="match status" value="1"/>
</dbReference>
<feature type="transmembrane region" description="Helical" evidence="6">
    <location>
        <begin position="123"/>
        <end position="144"/>
    </location>
</feature>
<feature type="transmembrane region" description="Helical" evidence="6">
    <location>
        <begin position="404"/>
        <end position="425"/>
    </location>
</feature>
<dbReference type="PANTHER" id="PTHR42770">
    <property type="entry name" value="AMINO ACID TRANSPORTER-RELATED"/>
    <property type="match status" value="1"/>
</dbReference>
<feature type="transmembrane region" description="Helical" evidence="6">
    <location>
        <begin position="263"/>
        <end position="292"/>
    </location>
</feature>
<organism evidence="7 8">
    <name type="scientific">Devosia insulae DS-56</name>
    <dbReference type="NCBI Taxonomy" id="1116389"/>
    <lineage>
        <taxon>Bacteria</taxon>
        <taxon>Pseudomonadati</taxon>
        <taxon>Pseudomonadota</taxon>
        <taxon>Alphaproteobacteria</taxon>
        <taxon>Hyphomicrobiales</taxon>
        <taxon>Devosiaceae</taxon>
        <taxon>Devosia</taxon>
    </lineage>
</organism>
<evidence type="ECO:0000256" key="1">
    <source>
        <dbReference type="ARBA" id="ARBA00004651"/>
    </source>
</evidence>
<dbReference type="Gene3D" id="1.20.1740.10">
    <property type="entry name" value="Amino acid/polyamine transporter I"/>
    <property type="match status" value="1"/>
</dbReference>
<dbReference type="Proteomes" id="UP000095463">
    <property type="component" value="Unassembled WGS sequence"/>
</dbReference>
<comment type="caution">
    <text evidence="7">The sequence shown here is derived from an EMBL/GenBank/DDBJ whole genome shotgun (WGS) entry which is preliminary data.</text>
</comment>
<keyword evidence="5 6" id="KW-0472">Membrane</keyword>
<evidence type="ECO:0000256" key="2">
    <source>
        <dbReference type="ARBA" id="ARBA00022475"/>
    </source>
</evidence>